<gene>
    <name evidence="1" type="primary">slyX</name>
    <name evidence="2" type="ORF">FNZ56_02445</name>
</gene>
<dbReference type="PANTHER" id="PTHR36508">
    <property type="entry name" value="PROTEIN SLYX"/>
    <property type="match status" value="1"/>
</dbReference>
<dbReference type="HAMAP" id="MF_00715">
    <property type="entry name" value="SlyX"/>
    <property type="match status" value="1"/>
</dbReference>
<dbReference type="InterPro" id="IPR007236">
    <property type="entry name" value="SlyX"/>
</dbReference>
<dbReference type="Gene3D" id="1.20.5.300">
    <property type="match status" value="1"/>
</dbReference>
<proteinExistence type="inferred from homology"/>
<name>A0A516V2S3_9GAMM</name>
<evidence type="ECO:0000313" key="3">
    <source>
        <dbReference type="Proteomes" id="UP000315891"/>
    </source>
</evidence>
<organism evidence="2 3">
    <name type="scientific">Pseudoluteimonas lycopersici</name>
    <dbReference type="NCBI Taxonomy" id="1324796"/>
    <lineage>
        <taxon>Bacteria</taxon>
        <taxon>Pseudomonadati</taxon>
        <taxon>Pseudomonadota</taxon>
        <taxon>Gammaproteobacteria</taxon>
        <taxon>Lysobacterales</taxon>
        <taxon>Lysobacteraceae</taxon>
        <taxon>Pseudoluteimonas</taxon>
    </lineage>
</organism>
<dbReference type="Pfam" id="PF04102">
    <property type="entry name" value="SlyX"/>
    <property type="match status" value="1"/>
</dbReference>
<dbReference type="Proteomes" id="UP000315891">
    <property type="component" value="Chromosome"/>
</dbReference>
<dbReference type="RefSeq" id="WP_143878328.1">
    <property type="nucleotide sequence ID" value="NZ_BAABLZ010000002.1"/>
</dbReference>
<dbReference type="PANTHER" id="PTHR36508:SF1">
    <property type="entry name" value="PROTEIN SLYX"/>
    <property type="match status" value="1"/>
</dbReference>
<evidence type="ECO:0000256" key="1">
    <source>
        <dbReference type="HAMAP-Rule" id="MF_00715"/>
    </source>
</evidence>
<reference evidence="2 3" key="1">
    <citation type="submission" date="2019-07" db="EMBL/GenBank/DDBJ databases">
        <title>Lysobacter weifangensis sp. nov., isolated from bensulfuron-methyl contaminated farmland soil.</title>
        <authorList>
            <person name="Zhao H."/>
        </authorList>
    </citation>
    <scope>NUCLEOTIDE SEQUENCE [LARGE SCALE GENOMIC DNA]</scope>
    <source>
        <strain evidence="2 3">CC-Bw-6</strain>
    </source>
</reference>
<sequence length="77" mass="8255">MPGSDLDARLAELETRLAFQEHALQEISDALAAARGEESRNALLLHRALEELRQVRSALAASPAVGDAGSEPPPPHY</sequence>
<protein>
    <recommendedName>
        <fullName evidence="1">Protein SlyX homolog</fullName>
    </recommendedName>
</protein>
<comment type="similarity">
    <text evidence="1">Belongs to the SlyX family.</text>
</comment>
<dbReference type="AlphaFoldDB" id="A0A516V2S3"/>
<accession>A0A516V2S3</accession>
<dbReference type="EMBL" id="CP041742">
    <property type="protein sequence ID" value="QDQ72813.1"/>
    <property type="molecule type" value="Genomic_DNA"/>
</dbReference>
<evidence type="ECO:0000313" key="2">
    <source>
        <dbReference type="EMBL" id="QDQ72813.1"/>
    </source>
</evidence>
<keyword evidence="3" id="KW-1185">Reference proteome</keyword>
<dbReference type="OrthoDB" id="5998734at2"/>